<dbReference type="GO" id="GO:0047429">
    <property type="term" value="F:nucleoside triphosphate diphosphatase activity"/>
    <property type="evidence" value="ECO:0007669"/>
    <property type="project" value="InterPro"/>
</dbReference>
<dbReference type="InterPro" id="IPR003697">
    <property type="entry name" value="Maf-like"/>
</dbReference>
<evidence type="ECO:0000256" key="2">
    <source>
        <dbReference type="SAM" id="Phobius"/>
    </source>
</evidence>
<dbReference type="AlphaFoldDB" id="A0A7R9ZPK8"/>
<dbReference type="InterPro" id="IPR029001">
    <property type="entry name" value="ITPase-like_fam"/>
</dbReference>
<accession>A0A7R9ZPK8</accession>
<dbReference type="Pfam" id="PF02545">
    <property type="entry name" value="Maf"/>
    <property type="match status" value="1"/>
</dbReference>
<proteinExistence type="inferred from homology"/>
<dbReference type="EMBL" id="HBEF01018139">
    <property type="protein sequence ID" value="CAD8339106.1"/>
    <property type="molecule type" value="Transcribed_RNA"/>
</dbReference>
<dbReference type="Gene3D" id="3.90.950.10">
    <property type="match status" value="1"/>
</dbReference>
<keyword evidence="2" id="KW-1133">Transmembrane helix</keyword>
<keyword evidence="2" id="KW-0472">Membrane</keyword>
<gene>
    <name evidence="3" type="ORF">CAUS1442_LOCUS11239</name>
</gene>
<dbReference type="PANTHER" id="PTHR43213">
    <property type="entry name" value="BIFUNCTIONAL DTTP/UTP PYROPHOSPHATASE/METHYLTRANSFERASE PROTEIN-RELATED"/>
    <property type="match status" value="1"/>
</dbReference>
<dbReference type="SUPFAM" id="SSF52972">
    <property type="entry name" value="ITPase-like"/>
    <property type="match status" value="1"/>
</dbReference>
<sequence length="327" mass="34949">MLVPLQQKRNLITCMYATTIATTIATAGRRRRSSINCVACFVAIVAAIITAPACVHGLLPLRCLPAQVRFSALSRASTGFVTASDAKPRWTTAVAMSTTAGDDPLTSSGLPGPLILGSASFTRKLILKEMGVPFQIIKRPIDEKALGDRCQDAPMDLVLTLAKAKMDHLISEIQAGNCEKELPDGVPSSAVVLTGDQVVTCDGKILEKPETVEEAKQFVSSYGKHPPSTVGSCVLHHIPSGIQVSGVDTATIHFVEAIPEDLIDRLLKEDEPILSCAGGLMVEHPFVKEHIVSIDGTEDSVMGLSKDLVLKLFADLRQKLDAQEEAS</sequence>
<evidence type="ECO:0000256" key="1">
    <source>
        <dbReference type="ARBA" id="ARBA00022801"/>
    </source>
</evidence>
<organism evidence="3">
    <name type="scientific">Craspedostauros australis</name>
    <dbReference type="NCBI Taxonomy" id="1486917"/>
    <lineage>
        <taxon>Eukaryota</taxon>
        <taxon>Sar</taxon>
        <taxon>Stramenopiles</taxon>
        <taxon>Ochrophyta</taxon>
        <taxon>Bacillariophyta</taxon>
        <taxon>Bacillariophyceae</taxon>
        <taxon>Bacillariophycidae</taxon>
        <taxon>Naviculales</taxon>
        <taxon>Naviculaceae</taxon>
        <taxon>Craspedostauros</taxon>
    </lineage>
</organism>
<feature type="transmembrane region" description="Helical" evidence="2">
    <location>
        <begin position="38"/>
        <end position="59"/>
    </location>
</feature>
<protein>
    <recommendedName>
        <fullName evidence="4">Maf-like protein</fullName>
    </recommendedName>
</protein>
<evidence type="ECO:0008006" key="4">
    <source>
        <dbReference type="Google" id="ProtNLM"/>
    </source>
</evidence>
<keyword evidence="2" id="KW-0812">Transmembrane</keyword>
<reference evidence="3" key="1">
    <citation type="submission" date="2021-01" db="EMBL/GenBank/DDBJ databases">
        <authorList>
            <person name="Corre E."/>
            <person name="Pelletier E."/>
            <person name="Niang G."/>
            <person name="Scheremetjew M."/>
            <person name="Finn R."/>
            <person name="Kale V."/>
            <person name="Holt S."/>
            <person name="Cochrane G."/>
            <person name="Meng A."/>
            <person name="Brown T."/>
            <person name="Cohen L."/>
        </authorList>
    </citation>
    <scope>NUCLEOTIDE SEQUENCE</scope>
    <source>
        <strain evidence="3">CCMP3328</strain>
    </source>
</reference>
<name>A0A7R9ZPK8_9STRA</name>
<evidence type="ECO:0000313" key="3">
    <source>
        <dbReference type="EMBL" id="CAD8339106.1"/>
    </source>
</evidence>
<dbReference type="HAMAP" id="MF_00528">
    <property type="entry name" value="Maf"/>
    <property type="match status" value="1"/>
</dbReference>
<dbReference type="PANTHER" id="PTHR43213:SF4">
    <property type="entry name" value="7-METHYL-GTP PYROPHOSPHATASE"/>
    <property type="match status" value="1"/>
</dbReference>
<keyword evidence="1" id="KW-0378">Hydrolase</keyword>